<reference evidence="1" key="1">
    <citation type="journal article" date="2014" name="Int. J. Syst. Evol. Microbiol.">
        <title>Complete genome sequence of Corynebacterium casei LMG S-19264T (=DSM 44701T), isolated from a smear-ripened cheese.</title>
        <authorList>
            <consortium name="US DOE Joint Genome Institute (JGI-PGF)"/>
            <person name="Walter F."/>
            <person name="Albersmeier A."/>
            <person name="Kalinowski J."/>
            <person name="Ruckert C."/>
        </authorList>
    </citation>
    <scope>NUCLEOTIDE SEQUENCE</scope>
    <source>
        <strain evidence="1">JCM 31311</strain>
    </source>
</reference>
<dbReference type="EMBL" id="BMQL01000042">
    <property type="protein sequence ID" value="GGR27897.1"/>
    <property type="molecule type" value="Genomic_DNA"/>
</dbReference>
<proteinExistence type="predicted"/>
<keyword evidence="2" id="KW-1185">Reference proteome</keyword>
<reference evidence="1" key="2">
    <citation type="submission" date="2020-09" db="EMBL/GenBank/DDBJ databases">
        <authorList>
            <person name="Sun Q."/>
            <person name="Ohkuma M."/>
        </authorList>
    </citation>
    <scope>NUCLEOTIDE SEQUENCE</scope>
    <source>
        <strain evidence="1">JCM 31311</strain>
    </source>
</reference>
<dbReference type="RefSeq" id="WP_189092660.1">
    <property type="nucleotide sequence ID" value="NZ_BMQL01000042.1"/>
</dbReference>
<gene>
    <name evidence="1" type="ORF">GCM10008957_43950</name>
</gene>
<sequence>MSTPYLVGLYALIQHNGKYLLVRQRASSLPGGNYSLPGALLLGDLGDKVAELHLRRVILSQLGLSMGELRLAGSHALRLTDGGTQLNLIFGAEYNSGVPNPQTGVILSADWITSSELRKRGDAPHWLMSTIDTYETNRGAEKVSGR</sequence>
<evidence type="ECO:0008006" key="3">
    <source>
        <dbReference type="Google" id="ProtNLM"/>
    </source>
</evidence>
<protein>
    <recommendedName>
        <fullName evidence="3">NUDIX hydrolase</fullName>
    </recommendedName>
</protein>
<dbReference type="AlphaFoldDB" id="A0A918CKK5"/>
<name>A0A918CKK5_9DEIO</name>
<evidence type="ECO:0000313" key="1">
    <source>
        <dbReference type="EMBL" id="GGR27897.1"/>
    </source>
</evidence>
<dbReference type="Gene3D" id="3.90.79.10">
    <property type="entry name" value="Nucleoside Triphosphate Pyrophosphohydrolase"/>
    <property type="match status" value="1"/>
</dbReference>
<organism evidence="1 2">
    <name type="scientific">Deinococcus ruber</name>
    <dbReference type="NCBI Taxonomy" id="1848197"/>
    <lineage>
        <taxon>Bacteria</taxon>
        <taxon>Thermotogati</taxon>
        <taxon>Deinococcota</taxon>
        <taxon>Deinococci</taxon>
        <taxon>Deinococcales</taxon>
        <taxon>Deinococcaceae</taxon>
        <taxon>Deinococcus</taxon>
    </lineage>
</organism>
<accession>A0A918CKK5</accession>
<comment type="caution">
    <text evidence="1">The sequence shown here is derived from an EMBL/GenBank/DDBJ whole genome shotgun (WGS) entry which is preliminary data.</text>
</comment>
<evidence type="ECO:0000313" key="2">
    <source>
        <dbReference type="Proteomes" id="UP000603865"/>
    </source>
</evidence>
<dbReference type="SUPFAM" id="SSF55811">
    <property type="entry name" value="Nudix"/>
    <property type="match status" value="1"/>
</dbReference>
<dbReference type="InterPro" id="IPR015797">
    <property type="entry name" value="NUDIX_hydrolase-like_dom_sf"/>
</dbReference>
<dbReference type="Proteomes" id="UP000603865">
    <property type="component" value="Unassembled WGS sequence"/>
</dbReference>